<dbReference type="InterPro" id="IPR034084">
    <property type="entry name" value="Thermitase-like_dom"/>
</dbReference>
<comment type="similarity">
    <text evidence="2 7 8">Belongs to the peptidase S8 family.</text>
</comment>
<evidence type="ECO:0000256" key="1">
    <source>
        <dbReference type="ARBA" id="ARBA00004613"/>
    </source>
</evidence>
<comment type="caution">
    <text evidence="12">The sequence shown here is derived from an EMBL/GenBank/DDBJ whole genome shotgun (WGS) entry which is preliminary data.</text>
</comment>
<dbReference type="EC" id="3.4.-.-" evidence="12"/>
<dbReference type="Proteomes" id="UP001596528">
    <property type="component" value="Unassembled WGS sequence"/>
</dbReference>
<evidence type="ECO:0000313" key="12">
    <source>
        <dbReference type="EMBL" id="MFC7748632.1"/>
    </source>
</evidence>
<name>A0ABW2UXK4_9BACL</name>
<feature type="region of interest" description="Disordered" evidence="9">
    <location>
        <begin position="27"/>
        <end position="50"/>
    </location>
</feature>
<feature type="active site" description="Charge relay system" evidence="7">
    <location>
        <position position="526"/>
    </location>
</feature>
<proteinExistence type="inferred from homology"/>
<dbReference type="InterPro" id="IPR023827">
    <property type="entry name" value="Peptidase_S8_Asp-AS"/>
</dbReference>
<dbReference type="SUPFAM" id="SSF52743">
    <property type="entry name" value="Subtilisin-like"/>
    <property type="match status" value="1"/>
</dbReference>
<keyword evidence="5 7" id="KW-0378">Hydrolase</keyword>
<dbReference type="PROSITE" id="PS00137">
    <property type="entry name" value="SUBTILASE_HIS"/>
    <property type="match status" value="1"/>
</dbReference>
<dbReference type="EMBL" id="JBHTGQ010000002">
    <property type="protein sequence ID" value="MFC7748632.1"/>
    <property type="molecule type" value="Genomic_DNA"/>
</dbReference>
<dbReference type="InterPro" id="IPR050131">
    <property type="entry name" value="Peptidase_S8_subtilisin-like"/>
</dbReference>
<protein>
    <submittedName>
        <fullName evidence="12">S8 family peptidase</fullName>
        <ecNumber evidence="12">3.4.-.-</ecNumber>
    </submittedName>
</protein>
<keyword evidence="10" id="KW-0732">Signal</keyword>
<accession>A0ABW2UXK4</accession>
<dbReference type="PROSITE" id="PS00138">
    <property type="entry name" value="SUBTILASE_SER"/>
    <property type="match status" value="1"/>
</dbReference>
<dbReference type="PANTHER" id="PTHR43806">
    <property type="entry name" value="PEPTIDASE S8"/>
    <property type="match status" value="1"/>
</dbReference>
<dbReference type="RefSeq" id="WP_246067970.1">
    <property type="nucleotide sequence ID" value="NZ_JBHTGQ010000002.1"/>
</dbReference>
<evidence type="ECO:0000256" key="7">
    <source>
        <dbReference type="PROSITE-ProRule" id="PRU01240"/>
    </source>
</evidence>
<dbReference type="InterPro" id="IPR036852">
    <property type="entry name" value="Peptidase_S8/S53_dom_sf"/>
</dbReference>
<evidence type="ECO:0000259" key="11">
    <source>
        <dbReference type="Pfam" id="PF00082"/>
    </source>
</evidence>
<feature type="signal peptide" evidence="10">
    <location>
        <begin position="1"/>
        <end position="28"/>
    </location>
</feature>
<evidence type="ECO:0000256" key="4">
    <source>
        <dbReference type="ARBA" id="ARBA00022670"/>
    </source>
</evidence>
<keyword evidence="3" id="KW-0964">Secreted</keyword>
<evidence type="ECO:0000313" key="13">
    <source>
        <dbReference type="Proteomes" id="UP001596528"/>
    </source>
</evidence>
<evidence type="ECO:0000256" key="5">
    <source>
        <dbReference type="ARBA" id="ARBA00022801"/>
    </source>
</evidence>
<evidence type="ECO:0000256" key="8">
    <source>
        <dbReference type="RuleBase" id="RU003355"/>
    </source>
</evidence>
<dbReference type="GO" id="GO:0016787">
    <property type="term" value="F:hydrolase activity"/>
    <property type="evidence" value="ECO:0007669"/>
    <property type="project" value="UniProtKB-KW"/>
</dbReference>
<evidence type="ECO:0000256" key="3">
    <source>
        <dbReference type="ARBA" id="ARBA00022525"/>
    </source>
</evidence>
<dbReference type="InterPro" id="IPR015500">
    <property type="entry name" value="Peptidase_S8_subtilisin-rel"/>
</dbReference>
<organism evidence="12 13">
    <name type="scientific">Paenibacillus thermoaerophilus</name>
    <dbReference type="NCBI Taxonomy" id="1215385"/>
    <lineage>
        <taxon>Bacteria</taxon>
        <taxon>Bacillati</taxon>
        <taxon>Bacillota</taxon>
        <taxon>Bacilli</taxon>
        <taxon>Bacillales</taxon>
        <taxon>Paenibacillaceae</taxon>
        <taxon>Paenibacillus</taxon>
    </lineage>
</organism>
<evidence type="ECO:0000256" key="9">
    <source>
        <dbReference type="SAM" id="MobiDB-lite"/>
    </source>
</evidence>
<comment type="subcellular location">
    <subcellularLocation>
        <location evidence="1">Secreted</location>
    </subcellularLocation>
</comment>
<keyword evidence="4 7" id="KW-0645">Protease</keyword>
<dbReference type="Pfam" id="PF00082">
    <property type="entry name" value="Peptidase_S8"/>
    <property type="match status" value="1"/>
</dbReference>
<dbReference type="Gene3D" id="3.40.50.200">
    <property type="entry name" value="Peptidase S8/S53 domain"/>
    <property type="match status" value="1"/>
</dbReference>
<sequence>MKRWTFAGLIALAGVLALLLMPAAPDRGAPPAGDGSRPLSQRQEALSKEAHFQQDVEQTRQLGLIQGHAAIGFAADRFAKSPVRLPETRELEELVSNQTLLHHLVWISPDGQTVKAGSLPQELKNAIAPYVEQAKRELSAGRSYESAAVRDGQSESYVVIAEPASNGQGGLIGVVHHDILRSVEDHQMKNLRLVPFPSDKRYKIESVESGTLRDVQVQDGEDNQGVSHYKVDEVVVRFRNEPSEVEMEQIKKEIHSSSVQKLGLTYVFQSSSMDTKQMMDYFRNRNVAYVEPHYLYVTNDTIPNDSLFARYQWNLPIIGMTEGWDISRGAANVPVAVVDTGVNMTHPDLSAKLWRGTNIVAQNNVPEDDVGHGSHVAGVISALTNNSQGVAGMSWTNPIIPVKVLDSSGAGSTYAVAQGIIWATDNGARVINLSLGNYADAQFLHDAIKYAFDRDVVLVAAMGNDNTSRPSYPAAYPEVLAVGATDSNKARASFSNYGSHIGVTAPGVSIASTYLRGQYAALSGTSMASPHVAALAALIRSVNPSLRNTDVYEIIKQTAEDLGAPGKDNYFGYGQINVARALQAASETSGSLALEADRRDTDMRNRLGELLAP</sequence>
<gene>
    <name evidence="12" type="ORF">ACFQWB_01560</name>
</gene>
<keyword evidence="13" id="KW-1185">Reference proteome</keyword>
<dbReference type="InterPro" id="IPR000209">
    <property type="entry name" value="Peptidase_S8/S53_dom"/>
</dbReference>
<feature type="active site" description="Charge relay system" evidence="7">
    <location>
        <position position="372"/>
    </location>
</feature>
<dbReference type="PROSITE" id="PS51892">
    <property type="entry name" value="SUBTILASE"/>
    <property type="match status" value="1"/>
</dbReference>
<keyword evidence="6 7" id="KW-0720">Serine protease</keyword>
<dbReference type="InterPro" id="IPR023828">
    <property type="entry name" value="Peptidase_S8_Ser-AS"/>
</dbReference>
<evidence type="ECO:0000256" key="10">
    <source>
        <dbReference type="SAM" id="SignalP"/>
    </source>
</evidence>
<dbReference type="PANTHER" id="PTHR43806:SF11">
    <property type="entry name" value="CEREVISIN-RELATED"/>
    <property type="match status" value="1"/>
</dbReference>
<dbReference type="PROSITE" id="PS00136">
    <property type="entry name" value="SUBTILASE_ASP"/>
    <property type="match status" value="1"/>
</dbReference>
<reference evidence="13" key="1">
    <citation type="journal article" date="2019" name="Int. J. Syst. Evol. Microbiol.">
        <title>The Global Catalogue of Microorganisms (GCM) 10K type strain sequencing project: providing services to taxonomists for standard genome sequencing and annotation.</title>
        <authorList>
            <consortium name="The Broad Institute Genomics Platform"/>
            <consortium name="The Broad Institute Genome Sequencing Center for Infectious Disease"/>
            <person name="Wu L."/>
            <person name="Ma J."/>
        </authorList>
    </citation>
    <scope>NUCLEOTIDE SEQUENCE [LARGE SCALE GENOMIC DNA]</scope>
    <source>
        <strain evidence="13">JCM 18657</strain>
    </source>
</reference>
<feature type="active site" description="Charge relay system" evidence="7">
    <location>
        <position position="339"/>
    </location>
</feature>
<dbReference type="InterPro" id="IPR022398">
    <property type="entry name" value="Peptidase_S8_His-AS"/>
</dbReference>
<feature type="domain" description="Peptidase S8/S53" evidence="11">
    <location>
        <begin position="332"/>
        <end position="574"/>
    </location>
</feature>
<evidence type="ECO:0000256" key="2">
    <source>
        <dbReference type="ARBA" id="ARBA00011073"/>
    </source>
</evidence>
<dbReference type="PRINTS" id="PR00723">
    <property type="entry name" value="SUBTILISIN"/>
</dbReference>
<dbReference type="CDD" id="cd07484">
    <property type="entry name" value="Peptidases_S8_Thermitase_like"/>
    <property type="match status" value="1"/>
</dbReference>
<evidence type="ECO:0000256" key="6">
    <source>
        <dbReference type="ARBA" id="ARBA00022825"/>
    </source>
</evidence>
<feature type="chain" id="PRO_5045299829" evidence="10">
    <location>
        <begin position="29"/>
        <end position="613"/>
    </location>
</feature>